<dbReference type="SUPFAM" id="SSF53756">
    <property type="entry name" value="UDP-Glycosyltransferase/glycogen phosphorylase"/>
    <property type="match status" value="1"/>
</dbReference>
<reference evidence="2" key="1">
    <citation type="submission" date="2023-07" db="EMBL/GenBank/DDBJ databases">
        <title>Marinobacter sp. chi1 genome sequencing and assembly.</title>
        <authorList>
            <person name="Park S."/>
        </authorList>
    </citation>
    <scope>NUCLEOTIDE SEQUENCE</scope>
    <source>
        <strain evidence="2">Chi1</strain>
    </source>
</reference>
<dbReference type="Gene3D" id="3.40.50.2000">
    <property type="entry name" value="Glycogen Phosphorylase B"/>
    <property type="match status" value="2"/>
</dbReference>
<sequence>MARNKTDLAIVNRSFWPQSQVIGEALLQFAEEAAQHHSVCVITQAQGDLARLLGSNGRGKGIQLRACNAYTTSASGLIKRVAEAVFFMLWTFVSLVREKPANVYVSTNPPVVVPFIVAVYCRLFGARYVYHLQDIHPEAANIVMPVNWVILRLLQVVDNYSLRHAGAIITLSEDMKTYIQQRSNTECPIHLLDNPSFAVTPVPMAQRTSDIVFCGNAGRLQRIPLLMAAIRDYLQQGGKLHFTFAGGGVHANDVQALANAYKQVDYLGFIPASDAAELVKQHRWALLPIDDEVTKFAFPSKSSGYALAGTRVLAVCGEDTSVARWVEQLEIGVVCPPDHNALVKCFFSLEGGTADNCMISLDVREKLHVPHFAKELCRITVPGSVKGDEAYA</sequence>
<accession>A0ABT8VWF2</accession>
<evidence type="ECO:0000259" key="1">
    <source>
        <dbReference type="Pfam" id="PF13579"/>
    </source>
</evidence>
<dbReference type="Proteomes" id="UP001168640">
    <property type="component" value="Unassembled WGS sequence"/>
</dbReference>
<protein>
    <submittedName>
        <fullName evidence="2">Glycosyltransferase</fullName>
    </submittedName>
</protein>
<comment type="caution">
    <text evidence="2">The sequence shown here is derived from an EMBL/GenBank/DDBJ whole genome shotgun (WGS) entry which is preliminary data.</text>
</comment>
<dbReference type="Pfam" id="PF13579">
    <property type="entry name" value="Glyco_trans_4_4"/>
    <property type="match status" value="1"/>
</dbReference>
<organism evidence="2 3">
    <name type="scientific">Marinobacter suaedae</name>
    <dbReference type="NCBI Taxonomy" id="3057675"/>
    <lineage>
        <taxon>Bacteria</taxon>
        <taxon>Pseudomonadati</taxon>
        <taxon>Pseudomonadota</taxon>
        <taxon>Gammaproteobacteria</taxon>
        <taxon>Pseudomonadales</taxon>
        <taxon>Marinobacteraceae</taxon>
        <taxon>Marinobacter</taxon>
    </lineage>
</organism>
<keyword evidence="3" id="KW-1185">Reference proteome</keyword>
<gene>
    <name evidence="2" type="ORF">QVZ43_01125</name>
</gene>
<evidence type="ECO:0000313" key="3">
    <source>
        <dbReference type="Proteomes" id="UP001168640"/>
    </source>
</evidence>
<name>A0ABT8VWF2_9GAMM</name>
<proteinExistence type="predicted"/>
<evidence type="ECO:0000313" key="2">
    <source>
        <dbReference type="EMBL" id="MDO3720299.1"/>
    </source>
</evidence>
<dbReference type="Pfam" id="PF13692">
    <property type="entry name" value="Glyco_trans_1_4"/>
    <property type="match status" value="1"/>
</dbReference>
<dbReference type="EMBL" id="JAUMIS010000001">
    <property type="protein sequence ID" value="MDO3720299.1"/>
    <property type="molecule type" value="Genomic_DNA"/>
</dbReference>
<dbReference type="InterPro" id="IPR028098">
    <property type="entry name" value="Glyco_trans_4-like_N"/>
</dbReference>
<feature type="domain" description="Glycosyltransferase subfamily 4-like N-terminal" evidence="1">
    <location>
        <begin position="25"/>
        <end position="183"/>
    </location>
</feature>
<dbReference type="RefSeq" id="WP_302908538.1">
    <property type="nucleotide sequence ID" value="NZ_JAUMIS010000001.1"/>
</dbReference>